<proteinExistence type="predicted"/>
<dbReference type="PIRSF" id="PIRSF034303">
    <property type="entry name" value="DUF1694"/>
    <property type="match status" value="1"/>
</dbReference>
<keyword evidence="2" id="KW-1185">Reference proteome</keyword>
<organism evidence="1 2">
    <name type="scientific">Levilactobacillus bambusae</name>
    <dbReference type="NCBI Taxonomy" id="2024736"/>
    <lineage>
        <taxon>Bacteria</taxon>
        <taxon>Bacillati</taxon>
        <taxon>Bacillota</taxon>
        <taxon>Bacilli</taxon>
        <taxon>Lactobacillales</taxon>
        <taxon>Lactobacillaceae</taxon>
        <taxon>Levilactobacillus</taxon>
    </lineage>
</organism>
<dbReference type="Pfam" id="PF07997">
    <property type="entry name" value="DUF1694"/>
    <property type="match status" value="1"/>
</dbReference>
<accession>A0A2V1MXI0</accession>
<dbReference type="AlphaFoldDB" id="A0A2V1MXI0"/>
<comment type="caution">
    <text evidence="1">The sequence shown here is derived from an EMBL/GenBank/DDBJ whole genome shotgun (WGS) entry which is preliminary data.</text>
</comment>
<dbReference type="EMBL" id="QCXQ01000006">
    <property type="protein sequence ID" value="PWF99551.1"/>
    <property type="molecule type" value="Genomic_DNA"/>
</dbReference>
<reference evidence="1 2" key="1">
    <citation type="journal article" date="2018" name="Int. J. Syst. Evol. Microbiol.">
        <title>Lactobacillus bambusae sp. nov., isolated from a traditional fermented Ma-bamboo shoots of Taiwan.</title>
        <authorList>
            <person name="Wang L.-T."/>
        </authorList>
    </citation>
    <scope>NUCLEOTIDE SEQUENCE [LARGE SCALE GENOMIC DNA]</scope>
    <source>
        <strain evidence="1 2">BS-W1</strain>
    </source>
</reference>
<name>A0A2V1MXI0_9LACO</name>
<gene>
    <name evidence="1" type="ORF">DCM90_08905</name>
</gene>
<dbReference type="Proteomes" id="UP000245080">
    <property type="component" value="Unassembled WGS sequence"/>
</dbReference>
<dbReference type="RefSeq" id="WP_109251009.1">
    <property type="nucleotide sequence ID" value="NZ_QCXQ01000006.1"/>
</dbReference>
<dbReference type="OrthoDB" id="95278at2"/>
<dbReference type="Gene3D" id="3.30.1330.30">
    <property type="match status" value="1"/>
</dbReference>
<evidence type="ECO:0000313" key="2">
    <source>
        <dbReference type="Proteomes" id="UP000245080"/>
    </source>
</evidence>
<evidence type="ECO:0000313" key="1">
    <source>
        <dbReference type="EMBL" id="PWF99551.1"/>
    </source>
</evidence>
<protein>
    <submittedName>
        <fullName evidence="1">DUF1694 domain-containing protein</fullName>
    </submittedName>
</protein>
<sequence>MSDKDSMDQHLQAGMYGTPKINPDEQRHYLGTFRERVSLAMTVGQVITHDYLNDYRNEITAHPEETVILNGHIDQNNLVPYMKIASQSNVKFTIVSDDIYGHAADDIGLVVASNHAINVHPINVEEKYADRTEAAQTSTGKKAPHKFSLRDIFHHNS</sequence>
<dbReference type="SUPFAM" id="SSF160515">
    <property type="entry name" value="YueI-like"/>
    <property type="match status" value="1"/>
</dbReference>
<dbReference type="InterPro" id="IPR012543">
    <property type="entry name" value="DUF1694"/>
</dbReference>
<dbReference type="InterPro" id="IPR029064">
    <property type="entry name" value="Ribosomal_eL30-like_sf"/>
</dbReference>